<gene>
    <name evidence="4" type="primary">PLEST010375</name>
    <name evidence="4" type="ORF">PLESTB_000996500</name>
</gene>
<dbReference type="InterPro" id="IPR002347">
    <property type="entry name" value="SDR_fam"/>
</dbReference>
<proteinExistence type="inferred from homology"/>
<evidence type="ECO:0000256" key="1">
    <source>
        <dbReference type="ARBA" id="ARBA00006484"/>
    </source>
</evidence>
<keyword evidence="5" id="KW-1185">Reference proteome</keyword>
<reference evidence="4 5" key="1">
    <citation type="journal article" date="2023" name="Commun. Biol.">
        <title>Reorganization of the ancestral sex-determining regions during the evolution of trioecy in Pleodorina starrii.</title>
        <authorList>
            <person name="Takahashi K."/>
            <person name="Suzuki S."/>
            <person name="Kawai-Toyooka H."/>
            <person name="Yamamoto K."/>
            <person name="Hamaji T."/>
            <person name="Ootsuki R."/>
            <person name="Yamaguchi H."/>
            <person name="Kawachi M."/>
            <person name="Higashiyama T."/>
            <person name="Nozaki H."/>
        </authorList>
    </citation>
    <scope>NUCLEOTIDE SEQUENCE [LARGE SCALE GENOMIC DNA]</scope>
    <source>
        <strain evidence="4 5">NIES-4479</strain>
    </source>
</reference>
<dbReference type="InterPro" id="IPR036291">
    <property type="entry name" value="NAD(P)-bd_dom_sf"/>
</dbReference>
<protein>
    <submittedName>
        <fullName evidence="4">Uncharacterized protein</fullName>
    </submittedName>
</protein>
<dbReference type="GO" id="GO:0016491">
    <property type="term" value="F:oxidoreductase activity"/>
    <property type="evidence" value="ECO:0007669"/>
    <property type="project" value="UniProtKB-KW"/>
</dbReference>
<dbReference type="Proteomes" id="UP001165080">
    <property type="component" value="Unassembled WGS sequence"/>
</dbReference>
<dbReference type="GO" id="GO:0005783">
    <property type="term" value="C:endoplasmic reticulum"/>
    <property type="evidence" value="ECO:0007669"/>
    <property type="project" value="TreeGrafter"/>
</dbReference>
<dbReference type="SUPFAM" id="SSF51735">
    <property type="entry name" value="NAD(P)-binding Rossmann-fold domains"/>
    <property type="match status" value="1"/>
</dbReference>
<dbReference type="PANTHER" id="PTHR44169">
    <property type="entry name" value="NADPH-DEPENDENT 1-ACYLDIHYDROXYACETONE PHOSPHATE REDUCTASE"/>
    <property type="match status" value="1"/>
</dbReference>
<evidence type="ECO:0000313" key="5">
    <source>
        <dbReference type="Proteomes" id="UP001165080"/>
    </source>
</evidence>
<dbReference type="InterPro" id="IPR020904">
    <property type="entry name" value="Sc_DH/Rdtase_CS"/>
</dbReference>
<dbReference type="AlphaFoldDB" id="A0A9W6BPQ7"/>
<name>A0A9W6BPQ7_9CHLO</name>
<comment type="similarity">
    <text evidence="1 3">Belongs to the short-chain dehydrogenases/reductases (SDR) family.</text>
</comment>
<dbReference type="PRINTS" id="PR00080">
    <property type="entry name" value="SDRFAMILY"/>
</dbReference>
<evidence type="ECO:0000313" key="4">
    <source>
        <dbReference type="EMBL" id="GLC55522.1"/>
    </source>
</evidence>
<evidence type="ECO:0000256" key="2">
    <source>
        <dbReference type="ARBA" id="ARBA00023002"/>
    </source>
</evidence>
<dbReference type="PANTHER" id="PTHR44169:SF6">
    <property type="entry name" value="NADPH-DEPENDENT 1-ACYLDIHYDROXYACETONE PHOSPHATE REDUCTASE"/>
    <property type="match status" value="1"/>
</dbReference>
<dbReference type="OrthoDB" id="2102561at2759"/>
<accession>A0A9W6BPQ7</accession>
<dbReference type="Gene3D" id="3.40.50.720">
    <property type="entry name" value="NAD(P)-binding Rossmann-like Domain"/>
    <property type="match status" value="1"/>
</dbReference>
<sequence length="311" mass="33119">MKPDGKTRRVALVTGCDSAEGIGQALCRELVTRGFLVFATGLSLEAMAPLHDFALEQIRTMVLDVTSEPQVEHVIGQVVAEAGGVDVLINNAGIAALAPSIETDLAVARRVHEVNFWGTWATCKAAGRRMADRRRGVIVNIGSMASRGHPPFTAAYNTSKAAAESLTHALRLELAPYGVAVVYVAPTWCRTAITANASLAGEEEWQAGRYGAIREDVVREASGVYLPCAWPPARIARQIVDAALRNRPPMVVYGGGQHRILGFLAAWMPRWVPDWVIWHKSGLARLARLVAADPAGAAGDANGGAAATASR</sequence>
<dbReference type="PRINTS" id="PR00081">
    <property type="entry name" value="GDHRDH"/>
</dbReference>
<dbReference type="PROSITE" id="PS00061">
    <property type="entry name" value="ADH_SHORT"/>
    <property type="match status" value="1"/>
</dbReference>
<comment type="caution">
    <text evidence="4">The sequence shown here is derived from an EMBL/GenBank/DDBJ whole genome shotgun (WGS) entry which is preliminary data.</text>
</comment>
<keyword evidence="2" id="KW-0560">Oxidoreductase</keyword>
<evidence type="ECO:0000256" key="3">
    <source>
        <dbReference type="RuleBase" id="RU000363"/>
    </source>
</evidence>
<dbReference type="Pfam" id="PF00106">
    <property type="entry name" value="adh_short"/>
    <property type="match status" value="1"/>
</dbReference>
<dbReference type="EMBL" id="BRXU01000013">
    <property type="protein sequence ID" value="GLC55522.1"/>
    <property type="molecule type" value="Genomic_DNA"/>
</dbReference>
<organism evidence="4 5">
    <name type="scientific">Pleodorina starrii</name>
    <dbReference type="NCBI Taxonomy" id="330485"/>
    <lineage>
        <taxon>Eukaryota</taxon>
        <taxon>Viridiplantae</taxon>
        <taxon>Chlorophyta</taxon>
        <taxon>core chlorophytes</taxon>
        <taxon>Chlorophyceae</taxon>
        <taxon>CS clade</taxon>
        <taxon>Chlamydomonadales</taxon>
        <taxon>Volvocaceae</taxon>
        <taxon>Pleodorina</taxon>
    </lineage>
</organism>